<protein>
    <submittedName>
        <fullName evidence="1">Uncharacterized protein</fullName>
    </submittedName>
</protein>
<comment type="caution">
    <text evidence="1">The sequence shown here is derived from an EMBL/GenBank/DDBJ whole genome shotgun (WGS) entry which is preliminary data.</text>
</comment>
<reference evidence="1 2" key="1">
    <citation type="journal article" date="2020" name="bioRxiv">
        <title>Sequence and annotation of 42 cannabis genomes reveals extensive copy number variation in cannabinoid synthesis and pathogen resistance genes.</title>
        <authorList>
            <person name="Mckernan K.J."/>
            <person name="Helbert Y."/>
            <person name="Kane L.T."/>
            <person name="Ebling H."/>
            <person name="Zhang L."/>
            <person name="Liu B."/>
            <person name="Eaton Z."/>
            <person name="Mclaughlin S."/>
            <person name="Kingan S."/>
            <person name="Baybayan P."/>
            <person name="Concepcion G."/>
            <person name="Jordan M."/>
            <person name="Riva A."/>
            <person name="Barbazuk W."/>
            <person name="Harkins T."/>
        </authorList>
    </citation>
    <scope>NUCLEOTIDE SEQUENCE [LARGE SCALE GENOMIC DNA]</scope>
    <source>
        <strain evidence="2">cv. Jamaican Lion 4</strain>
        <tissue evidence="1">Leaf</tissue>
    </source>
</reference>
<gene>
    <name evidence="1" type="ORF">G4B88_006141</name>
</gene>
<dbReference type="Proteomes" id="UP000583929">
    <property type="component" value="Unassembled WGS sequence"/>
</dbReference>
<name>A0A7J6IC40_CANSA</name>
<dbReference type="AlphaFoldDB" id="A0A7J6IC40"/>
<dbReference type="EMBL" id="JAATIQ010000001">
    <property type="protein sequence ID" value="KAF4404755.1"/>
    <property type="molecule type" value="Genomic_DNA"/>
</dbReference>
<evidence type="ECO:0000313" key="1">
    <source>
        <dbReference type="EMBL" id="KAF4404755.1"/>
    </source>
</evidence>
<evidence type="ECO:0000313" key="2">
    <source>
        <dbReference type="Proteomes" id="UP000583929"/>
    </source>
</evidence>
<proteinExistence type="predicted"/>
<organism evidence="1 2">
    <name type="scientific">Cannabis sativa</name>
    <name type="common">Hemp</name>
    <name type="synonym">Marijuana</name>
    <dbReference type="NCBI Taxonomy" id="3483"/>
    <lineage>
        <taxon>Eukaryota</taxon>
        <taxon>Viridiplantae</taxon>
        <taxon>Streptophyta</taxon>
        <taxon>Embryophyta</taxon>
        <taxon>Tracheophyta</taxon>
        <taxon>Spermatophyta</taxon>
        <taxon>Magnoliopsida</taxon>
        <taxon>eudicotyledons</taxon>
        <taxon>Gunneridae</taxon>
        <taxon>Pentapetalae</taxon>
        <taxon>rosids</taxon>
        <taxon>fabids</taxon>
        <taxon>Rosales</taxon>
        <taxon>Cannabaceae</taxon>
        <taxon>Cannabis</taxon>
    </lineage>
</organism>
<sequence>MEKEKSSLESIKVQDELMRKEAEDADDIATVEKENASLKLKNELKVTTEISRKPIDEKLPKVEASANLSFTGIEEMELFLRKLDGEMKEA</sequence>
<keyword evidence="2" id="KW-1185">Reference proteome</keyword>
<accession>A0A7J6IC40</accession>